<evidence type="ECO:0000313" key="5">
    <source>
        <dbReference type="Proteomes" id="UP000538196"/>
    </source>
</evidence>
<dbReference type="AlphaFoldDB" id="A0A7W4UYM7"/>
<keyword evidence="1 4" id="KW-0808">Transferase</keyword>
<dbReference type="Gene3D" id="3.40.630.30">
    <property type="match status" value="1"/>
</dbReference>
<name>A0A7W4UYM7_LEIAQ</name>
<dbReference type="Pfam" id="PF00583">
    <property type="entry name" value="Acetyltransf_1"/>
    <property type="match status" value="1"/>
</dbReference>
<dbReference type="EMBL" id="JACHVP010000004">
    <property type="protein sequence ID" value="MBB2968683.1"/>
    <property type="molecule type" value="Genomic_DNA"/>
</dbReference>
<dbReference type="GO" id="GO:0016747">
    <property type="term" value="F:acyltransferase activity, transferring groups other than amino-acyl groups"/>
    <property type="evidence" value="ECO:0007669"/>
    <property type="project" value="InterPro"/>
</dbReference>
<proteinExistence type="predicted"/>
<dbReference type="Proteomes" id="UP000538196">
    <property type="component" value="Unassembled WGS sequence"/>
</dbReference>
<accession>A0A7W4UYM7</accession>
<comment type="caution">
    <text evidence="4">The sequence shown here is derived from an EMBL/GenBank/DDBJ whole genome shotgun (WGS) entry which is preliminary data.</text>
</comment>
<dbReference type="RefSeq" id="WP_021765352.1">
    <property type="nucleotide sequence ID" value="NZ_JACHVP010000004.1"/>
</dbReference>
<sequence length="177" mass="19240">MSATETAPTTTPDDGLVIRLADPAEYAAIGELSYAAYRNDYTISDGYRAQLLDTAGRTDEYEIWVAADADGTLVGTVSILRDGYDLGGALRDGELYFRLLAVSPDARRRGIGARLTAFTLDEARRRGYRAVALNSGEHMTGAHALYTSLGFVADPERDIHIHDDGQAITVHLFTRSV</sequence>
<evidence type="ECO:0000313" key="4">
    <source>
        <dbReference type="EMBL" id="MBB2968683.1"/>
    </source>
</evidence>
<dbReference type="CDD" id="cd04301">
    <property type="entry name" value="NAT_SF"/>
    <property type="match status" value="1"/>
</dbReference>
<organism evidence="4 5">
    <name type="scientific">Leifsonia aquatica</name>
    <name type="common">Corynebacterium aquaticum</name>
    <dbReference type="NCBI Taxonomy" id="144185"/>
    <lineage>
        <taxon>Bacteria</taxon>
        <taxon>Bacillati</taxon>
        <taxon>Actinomycetota</taxon>
        <taxon>Actinomycetes</taxon>
        <taxon>Micrococcales</taxon>
        <taxon>Microbacteriaceae</taxon>
        <taxon>Leifsonia</taxon>
    </lineage>
</organism>
<reference evidence="4 5" key="1">
    <citation type="submission" date="2020-08" db="EMBL/GenBank/DDBJ databases">
        <title>Sequencing the genomes of 1000 actinobacteria strains.</title>
        <authorList>
            <person name="Klenk H.-P."/>
        </authorList>
    </citation>
    <scope>NUCLEOTIDE SEQUENCE [LARGE SCALE GENOMIC DNA]</scope>
    <source>
        <strain evidence="4 5">DSM 20146</strain>
    </source>
</reference>
<dbReference type="SUPFAM" id="SSF55729">
    <property type="entry name" value="Acyl-CoA N-acyltransferases (Nat)"/>
    <property type="match status" value="1"/>
</dbReference>
<evidence type="ECO:0000256" key="1">
    <source>
        <dbReference type="ARBA" id="ARBA00022679"/>
    </source>
</evidence>
<protein>
    <submittedName>
        <fullName evidence="4">GNAT superfamily N-acetyltransferase</fullName>
    </submittedName>
</protein>
<feature type="domain" description="N-acetyltransferase" evidence="3">
    <location>
        <begin position="16"/>
        <end position="175"/>
    </location>
</feature>
<dbReference type="InterPro" id="IPR050832">
    <property type="entry name" value="Bact_Acetyltransf"/>
</dbReference>
<dbReference type="InterPro" id="IPR016181">
    <property type="entry name" value="Acyl_CoA_acyltransferase"/>
</dbReference>
<evidence type="ECO:0000256" key="2">
    <source>
        <dbReference type="ARBA" id="ARBA00023315"/>
    </source>
</evidence>
<dbReference type="PROSITE" id="PS51186">
    <property type="entry name" value="GNAT"/>
    <property type="match status" value="1"/>
</dbReference>
<dbReference type="PANTHER" id="PTHR43877">
    <property type="entry name" value="AMINOALKYLPHOSPHONATE N-ACETYLTRANSFERASE-RELATED-RELATED"/>
    <property type="match status" value="1"/>
</dbReference>
<gene>
    <name evidence="4" type="ORF">FHX33_003459</name>
</gene>
<keyword evidence="5" id="KW-1185">Reference proteome</keyword>
<dbReference type="InterPro" id="IPR000182">
    <property type="entry name" value="GNAT_dom"/>
</dbReference>
<evidence type="ECO:0000259" key="3">
    <source>
        <dbReference type="PROSITE" id="PS51186"/>
    </source>
</evidence>
<keyword evidence="2" id="KW-0012">Acyltransferase</keyword>